<evidence type="ECO:0000313" key="2">
    <source>
        <dbReference type="EMBL" id="KZS86685.1"/>
    </source>
</evidence>
<sequence length="1699" mass="191740">MDTSPPFEPAHALRDTVVISFPSIGSVVVGLFDVARDDLSYINHFHWAFRQFEVKGGLTGAKIVMSTATSIRSKFFGIEIWASRCLFMFSSQTHLNKYIQFLEVWINYLQFQAENLLLSSKRCNAVTPVAVVYVQASVFFETPSSPDNIQSGSSLAAPASVYTVIGKEVLNLNLNLNNLNECWVDERDADQPDDIINIPSDEDDEGIWCYISLYIQFPVISVTPVGPVTEGDGIVHPAPDDDETSLDAGQAASFEEGVARIASTHGHCPSYDPQSGYQGTLYIDEIPPAFHPEEEDLVRFRDCPINAHSSSSRFLLNAHDVSSNVHAELSRLRSAIPHNVDVLGMKEMYERYEAKDNRYKFKSLSSLFVRQRYSYGKSVLFSEDEKKSDLMMLGRAQCDVDQLAVVGTPTSRFRLLLPTNTASIERYSWQLTMFPNKTSYHRLFKDKKCKVGSRVDGNSIFLGFVGTMQVFMIFSSRDEEPIGAGCHMSGSDNSVRLPYESWLHFVTFLIWCMDQAGIPGCTVENKILHGSPTLRMAENNAPAMKSPFIVIRDDKIEAFSETFDREYPIWVEEVRRKSACKIFTNTDPVLYIGMYGQKDILETQEDRKIHIRVVSKLIDFRHVAYFTIAPASTHSATWFPHRRVPCLDGLVRHYICNSPIRFLFIDEACTVPLTEATLEAYDEEHDILDRNSGTQEDAFIYMKNTISGTVTPCARCPLKNSTAKDCGVVLNLDRALMWWKGRLEPGMQIADKCVIPGVLTFPLGFSDNLGNVSCMKSSPQPIEAACKTLNDSMLDEYGIHQLVETGGCQIYNNVAHYMRPNGSPLDPAQSLHTSVVGITPMITRSTPDHFEPLFTLNETQIANAAKHSSIGLRFENIIVINVNVLRSYDEELENNEDLEGDNCERLLKPQFVYDRIIWPMTDFWLSDHNMFGQRNRTLMMDMVEIFRPKMFPSCFLWVLTPVFTMLEVLTSSLWTDTNRTAFLRPAYAQTVACATALMERIFVYAISGNSTVFPYYLAKMTFIAESIAQDGKPVVTAFLSRKGTHTDFIGKWIEIKRELWPRRVSPEGDGDWRATAPLEAARSAIEFHWGRKAAELHNYVPYPNWRMTPYVYAAEVGSFETMVLHLVHTWIKDVVAFASKKLIATFRATVDDEPENQAYMGVGQSGRQGVPGSGRQALAKLRAWMNESQPLSRKAWEDKYKGPYFLMHGRDPRIVPQTVIGTAVGKAFRDHLSLKRNKKNPGRPLVPNGEAQNLLPLIAQRIQSQHRTENWERVLDDAVHFAFVHAGVVFIPWSRPLANPPPRSSSSHPSAPPVEEDCWCLVILNKNPERPGTQSTLPWTGKSINVIAPPEPPKEMGEKWHIESCNLHNILDHLSQTGTAPEEVMAYSPFPGPAHGASRGYTEAWRSLQCLPQRAGGADQANPDESEQPDLRHGCIDVTHWLHRCLLFFSFVYAKLGSRSINKALRQNHLFEEFCSDKKKTRGLTPYDKWKRGQLSDYYIQLQPFEDAKAFQTAKGIPGFQARFIRIFRSLFIALDPLFEPYHDDKRGKDFTDVNGVMLPVYMAIKLGLAYTTGENSSVLTSPNSSSYKYISLTLLERRWMEIEAAVSSSVWKSRGWEALSIIFPNWPTADLHRIVESGIAWAPKEVLDKMGGHVVIPRQPDSPYTEPDADEMLRASRASLVRPSPALTKLSESLDSHK</sequence>
<feature type="region of interest" description="Disordered" evidence="1">
    <location>
        <begin position="1680"/>
        <end position="1699"/>
    </location>
</feature>
<reference evidence="2 3" key="1">
    <citation type="journal article" date="2016" name="Mol. Biol. Evol.">
        <title>Comparative Genomics of Early-Diverging Mushroom-Forming Fungi Provides Insights into the Origins of Lignocellulose Decay Capabilities.</title>
        <authorList>
            <person name="Nagy L.G."/>
            <person name="Riley R."/>
            <person name="Tritt A."/>
            <person name="Adam C."/>
            <person name="Daum C."/>
            <person name="Floudas D."/>
            <person name="Sun H."/>
            <person name="Yadav J.S."/>
            <person name="Pangilinan J."/>
            <person name="Larsson K.H."/>
            <person name="Matsuura K."/>
            <person name="Barry K."/>
            <person name="Labutti K."/>
            <person name="Kuo R."/>
            <person name="Ohm R.A."/>
            <person name="Bhattacharya S.S."/>
            <person name="Shirouzu T."/>
            <person name="Yoshinaga Y."/>
            <person name="Martin F.M."/>
            <person name="Grigoriev I.V."/>
            <person name="Hibbett D.S."/>
        </authorList>
    </citation>
    <scope>NUCLEOTIDE SEQUENCE [LARGE SCALE GENOMIC DNA]</scope>
    <source>
        <strain evidence="2 3">HHB9708</strain>
    </source>
</reference>
<accession>A0A164MGB7</accession>
<name>A0A164MGB7_9AGAM</name>
<protein>
    <submittedName>
        <fullName evidence="2">Uncharacterized protein</fullName>
    </submittedName>
</protein>
<dbReference type="Proteomes" id="UP000076722">
    <property type="component" value="Unassembled WGS sequence"/>
</dbReference>
<evidence type="ECO:0000256" key="1">
    <source>
        <dbReference type="SAM" id="MobiDB-lite"/>
    </source>
</evidence>
<keyword evidence="3" id="KW-1185">Reference proteome</keyword>
<evidence type="ECO:0000313" key="3">
    <source>
        <dbReference type="Proteomes" id="UP000076722"/>
    </source>
</evidence>
<dbReference type="EMBL" id="KV419474">
    <property type="protein sequence ID" value="KZS86685.1"/>
    <property type="molecule type" value="Genomic_DNA"/>
</dbReference>
<gene>
    <name evidence="2" type="ORF">SISNIDRAFT_471585</name>
</gene>
<proteinExistence type="predicted"/>
<organism evidence="2 3">
    <name type="scientific">Sistotremastrum niveocremeum HHB9708</name>
    <dbReference type="NCBI Taxonomy" id="1314777"/>
    <lineage>
        <taxon>Eukaryota</taxon>
        <taxon>Fungi</taxon>
        <taxon>Dikarya</taxon>
        <taxon>Basidiomycota</taxon>
        <taxon>Agaricomycotina</taxon>
        <taxon>Agaricomycetes</taxon>
        <taxon>Sistotremastrales</taxon>
        <taxon>Sistotremastraceae</taxon>
        <taxon>Sertulicium</taxon>
        <taxon>Sertulicium niveocremeum</taxon>
    </lineage>
</organism>